<comment type="caution">
    <text evidence="13">The sequence shown here is derived from an EMBL/GenBank/DDBJ whole genome shotgun (WGS) entry which is preliminary data.</text>
</comment>
<evidence type="ECO:0000256" key="2">
    <source>
        <dbReference type="ARBA" id="ARBA00013017"/>
    </source>
</evidence>
<comment type="catalytic activity">
    <reaction evidence="11">
        <text>a hydroperoxide + [thioredoxin]-dithiol = an alcohol + [thioredoxin]-disulfide + H2O</text>
        <dbReference type="Rhea" id="RHEA:62620"/>
        <dbReference type="Rhea" id="RHEA-COMP:10698"/>
        <dbReference type="Rhea" id="RHEA-COMP:10700"/>
        <dbReference type="ChEBI" id="CHEBI:15377"/>
        <dbReference type="ChEBI" id="CHEBI:29950"/>
        <dbReference type="ChEBI" id="CHEBI:30879"/>
        <dbReference type="ChEBI" id="CHEBI:35924"/>
        <dbReference type="ChEBI" id="CHEBI:50058"/>
        <dbReference type="EC" id="1.11.1.24"/>
    </reaction>
</comment>
<evidence type="ECO:0000256" key="3">
    <source>
        <dbReference type="ARBA" id="ARBA00022559"/>
    </source>
</evidence>
<evidence type="ECO:0000256" key="9">
    <source>
        <dbReference type="ARBA" id="ARBA00038489"/>
    </source>
</evidence>
<evidence type="ECO:0000256" key="7">
    <source>
        <dbReference type="ARBA" id="ARBA00023284"/>
    </source>
</evidence>
<proteinExistence type="inferred from homology"/>
<comment type="similarity">
    <text evidence="9">Belongs to the peroxiredoxin family. BCP/PrxQ subfamily.</text>
</comment>
<gene>
    <name evidence="13" type="ORF">L6773_00660</name>
</gene>
<keyword evidence="14" id="KW-1185">Reference proteome</keyword>
<dbReference type="EC" id="1.11.1.24" evidence="2"/>
<protein>
    <recommendedName>
        <fullName evidence="2">thioredoxin-dependent peroxiredoxin</fullName>
        <ecNumber evidence="2">1.11.1.24</ecNumber>
    </recommendedName>
    <alternativeName>
        <fullName evidence="8">Thioredoxin peroxidase</fullName>
    </alternativeName>
    <alternativeName>
        <fullName evidence="10">Thioredoxin-dependent peroxiredoxin Bcp</fullName>
    </alternativeName>
</protein>
<dbReference type="SUPFAM" id="SSF52833">
    <property type="entry name" value="Thioredoxin-like"/>
    <property type="match status" value="1"/>
</dbReference>
<reference evidence="13" key="2">
    <citation type="submission" date="2024-05" db="EMBL/GenBank/DDBJ databases">
        <title>Rhodohalobacter halophilus gen. nov., sp. nov., a moderately halophilic member of the family Balneolaceae.</title>
        <authorList>
            <person name="Xia J."/>
        </authorList>
    </citation>
    <scope>NUCLEOTIDE SEQUENCE</scope>
    <source>
        <strain evidence="13">WB101</strain>
    </source>
</reference>
<evidence type="ECO:0000256" key="8">
    <source>
        <dbReference type="ARBA" id="ARBA00032824"/>
    </source>
</evidence>
<dbReference type="InterPro" id="IPR013766">
    <property type="entry name" value="Thioredoxin_domain"/>
</dbReference>
<evidence type="ECO:0000313" key="13">
    <source>
        <dbReference type="EMBL" id="MCG2587056.1"/>
    </source>
</evidence>
<feature type="domain" description="Thioredoxin" evidence="12">
    <location>
        <begin position="3"/>
        <end position="157"/>
    </location>
</feature>
<name>A0ABS9K875_9BACT</name>
<dbReference type="PANTHER" id="PTHR42801:SF4">
    <property type="entry name" value="AHPC_TSA FAMILY PROTEIN"/>
    <property type="match status" value="1"/>
</dbReference>
<evidence type="ECO:0000313" key="14">
    <source>
        <dbReference type="Proteomes" id="UP001165366"/>
    </source>
</evidence>
<keyword evidence="3" id="KW-0575">Peroxidase</keyword>
<dbReference type="RefSeq" id="WP_237851903.1">
    <property type="nucleotide sequence ID" value="NZ_JAKLWS010000001.1"/>
</dbReference>
<reference evidence="13" key="1">
    <citation type="submission" date="2022-01" db="EMBL/GenBank/DDBJ databases">
        <authorList>
            <person name="Wang Y."/>
        </authorList>
    </citation>
    <scope>NUCLEOTIDE SEQUENCE</scope>
    <source>
        <strain evidence="13">WB101</strain>
    </source>
</reference>
<dbReference type="PANTHER" id="PTHR42801">
    <property type="entry name" value="THIOREDOXIN-DEPENDENT PEROXIDE REDUCTASE"/>
    <property type="match status" value="1"/>
</dbReference>
<dbReference type="Proteomes" id="UP001165366">
    <property type="component" value="Unassembled WGS sequence"/>
</dbReference>
<evidence type="ECO:0000256" key="4">
    <source>
        <dbReference type="ARBA" id="ARBA00022862"/>
    </source>
</evidence>
<comment type="function">
    <text evidence="1">Thiol-specific peroxidase that catalyzes the reduction of hydrogen peroxide and organic hydroperoxides to water and alcohols, respectively. Plays a role in cell protection against oxidative stress by detoxifying peroxides and as sensor of hydrogen peroxide-mediated signaling events.</text>
</comment>
<keyword evidence="4" id="KW-0049">Antioxidant</keyword>
<dbReference type="EMBL" id="JAKLWS010000001">
    <property type="protein sequence ID" value="MCG2587056.1"/>
    <property type="molecule type" value="Genomic_DNA"/>
</dbReference>
<dbReference type="InterPro" id="IPR050924">
    <property type="entry name" value="Peroxiredoxin_BCP/PrxQ"/>
</dbReference>
<evidence type="ECO:0000259" key="12">
    <source>
        <dbReference type="PROSITE" id="PS51352"/>
    </source>
</evidence>
<dbReference type="PROSITE" id="PS51352">
    <property type="entry name" value="THIOREDOXIN_2"/>
    <property type="match status" value="1"/>
</dbReference>
<dbReference type="InterPro" id="IPR000866">
    <property type="entry name" value="AhpC/TSA"/>
</dbReference>
<evidence type="ECO:0000256" key="5">
    <source>
        <dbReference type="ARBA" id="ARBA00023002"/>
    </source>
</evidence>
<dbReference type="CDD" id="cd03017">
    <property type="entry name" value="PRX_BCP"/>
    <property type="match status" value="1"/>
</dbReference>
<evidence type="ECO:0000256" key="6">
    <source>
        <dbReference type="ARBA" id="ARBA00023157"/>
    </source>
</evidence>
<sequence>MISKGTKIDTNFSIKVVDNGEEKEVEFSELLDRPTIVSVYMKNNTSSCDRQTESLAEHSKWFDEKGYNLIAISKDGCRSHKNYAKKQGIDYILASDPDYKFARATDSIVEKSMYGNTYESPSRSAYLIDIDGTVLEIIEKVNTKAHAEELKELVESN</sequence>
<accession>A0ABS9K875</accession>
<dbReference type="Pfam" id="PF00578">
    <property type="entry name" value="AhpC-TSA"/>
    <property type="match status" value="1"/>
</dbReference>
<dbReference type="Gene3D" id="3.40.30.10">
    <property type="entry name" value="Glutaredoxin"/>
    <property type="match status" value="1"/>
</dbReference>
<evidence type="ECO:0000256" key="11">
    <source>
        <dbReference type="ARBA" id="ARBA00049091"/>
    </source>
</evidence>
<evidence type="ECO:0000256" key="1">
    <source>
        <dbReference type="ARBA" id="ARBA00003330"/>
    </source>
</evidence>
<keyword evidence="7" id="KW-0676">Redox-active center</keyword>
<dbReference type="InterPro" id="IPR036249">
    <property type="entry name" value="Thioredoxin-like_sf"/>
</dbReference>
<keyword evidence="6" id="KW-1015">Disulfide bond</keyword>
<organism evidence="13 14">
    <name type="scientific">Rhodohalobacter sulfatireducens</name>
    <dbReference type="NCBI Taxonomy" id="2911366"/>
    <lineage>
        <taxon>Bacteria</taxon>
        <taxon>Pseudomonadati</taxon>
        <taxon>Balneolota</taxon>
        <taxon>Balneolia</taxon>
        <taxon>Balneolales</taxon>
        <taxon>Balneolaceae</taxon>
        <taxon>Rhodohalobacter</taxon>
    </lineage>
</organism>
<evidence type="ECO:0000256" key="10">
    <source>
        <dbReference type="ARBA" id="ARBA00042639"/>
    </source>
</evidence>
<keyword evidence="5" id="KW-0560">Oxidoreductase</keyword>